<dbReference type="Gene3D" id="2.130.10.10">
    <property type="entry name" value="YVTN repeat-like/Quinoprotein amine dehydrogenase"/>
    <property type="match status" value="2"/>
</dbReference>
<accession>A0ABX6EXF8</accession>
<dbReference type="PIRSF" id="PIRSF037237">
    <property type="entry name" value="Peptidase_WD_repeats_DUG2"/>
    <property type="match status" value="1"/>
</dbReference>
<feature type="repeat" description="WD" evidence="5">
    <location>
        <begin position="57"/>
        <end position="98"/>
    </location>
</feature>
<reference evidence="7 8" key="1">
    <citation type="submission" date="2016-03" db="EMBL/GenBank/DDBJ databases">
        <title>How can Kluyveromyces marxianus grow so fast - potential evolutionary course in Saccharomyces Complex revealed by comparative genomics.</title>
        <authorList>
            <person name="Mo W."/>
            <person name="Lu W."/>
            <person name="Yang X."/>
            <person name="Qi J."/>
            <person name="Lv H."/>
        </authorList>
    </citation>
    <scope>NUCLEOTIDE SEQUENCE [LARGE SCALE GENOMIC DNA]</scope>
    <source>
        <strain evidence="7 8">FIM1</strain>
    </source>
</reference>
<dbReference type="SUPFAM" id="SSF53187">
    <property type="entry name" value="Zn-dependent exopeptidases"/>
    <property type="match status" value="1"/>
</dbReference>
<dbReference type="Gene3D" id="3.30.70.360">
    <property type="match status" value="1"/>
</dbReference>
<evidence type="ECO:0000256" key="2">
    <source>
        <dbReference type="ARBA" id="ARBA00022670"/>
    </source>
</evidence>
<comment type="similarity">
    <text evidence="1">Belongs to the peptidase M20A family.</text>
</comment>
<gene>
    <name evidence="7" type="primary">DUG2</name>
    <name evidence="7" type="ORF">FIM1_3180</name>
</gene>
<evidence type="ECO:0000256" key="3">
    <source>
        <dbReference type="ARBA" id="ARBA00022723"/>
    </source>
</evidence>
<evidence type="ECO:0000256" key="1">
    <source>
        <dbReference type="ARBA" id="ARBA00006247"/>
    </source>
</evidence>
<evidence type="ECO:0000256" key="4">
    <source>
        <dbReference type="ARBA" id="ARBA00022801"/>
    </source>
</evidence>
<dbReference type="InterPro" id="IPR017149">
    <property type="entry name" value="GSH_degradosome_Dug2"/>
</dbReference>
<dbReference type="CDD" id="cd05677">
    <property type="entry name" value="M20_dipept_like_DUG2_type"/>
    <property type="match status" value="1"/>
</dbReference>
<evidence type="ECO:0000313" key="8">
    <source>
        <dbReference type="Proteomes" id="UP000422736"/>
    </source>
</evidence>
<dbReference type="InterPro" id="IPR001680">
    <property type="entry name" value="WD40_rpt"/>
</dbReference>
<dbReference type="InterPro" id="IPR051458">
    <property type="entry name" value="Cyt/Met_Dipeptidase"/>
</dbReference>
<feature type="repeat" description="WD" evidence="5">
    <location>
        <begin position="297"/>
        <end position="320"/>
    </location>
</feature>
<evidence type="ECO:0000256" key="5">
    <source>
        <dbReference type="PROSITE-ProRule" id="PRU00221"/>
    </source>
</evidence>
<reference evidence="7 8" key="2">
    <citation type="submission" date="2019-11" db="EMBL/GenBank/DDBJ databases">
        <authorList>
            <person name="Lu H."/>
        </authorList>
    </citation>
    <scope>NUCLEOTIDE SEQUENCE [LARGE SCALE GENOMIC DNA]</scope>
    <source>
        <strain evidence="7 8">FIM1</strain>
    </source>
</reference>
<organism evidence="7 8">
    <name type="scientific">Kluyveromyces marxianus</name>
    <name type="common">Yeast</name>
    <name type="synonym">Candida kefyr</name>
    <dbReference type="NCBI Taxonomy" id="4911"/>
    <lineage>
        <taxon>Eukaryota</taxon>
        <taxon>Fungi</taxon>
        <taxon>Dikarya</taxon>
        <taxon>Ascomycota</taxon>
        <taxon>Saccharomycotina</taxon>
        <taxon>Saccharomycetes</taxon>
        <taxon>Saccharomycetales</taxon>
        <taxon>Saccharomycetaceae</taxon>
        <taxon>Kluyveromyces</taxon>
    </lineage>
</organism>
<dbReference type="Proteomes" id="UP000422736">
    <property type="component" value="Chromosome 5"/>
</dbReference>
<keyword evidence="4" id="KW-0378">Hydrolase</keyword>
<sequence>MSPPQLHKWSHDFCILSTVIFPKKKLLFAGTQDSKILCIDLSTYNLIHTIYLGVSEETNTRSSVLCLTKSVDEEYLFSGGADSLVRVWSVRGGPEDYRLSVKEMITIYSLMDIGDIFSLTYIDELDLVVFGSQNASLLYVANVSKHKHAQEDYAMLPHLRFDKFFDSKGPQQQLIMSDKSSESLNTMKSRTLSMSNGEDESQGQILQVPSSNILPFAHNGFIYSIVKLESRRDTLPVYLNVKEKTQYIISGGGDGISKVWSLQTDSNSETDHSASLYLISELDNEEPVLSQYIEFPFLYVGLTDGIVKIWDLNTNQLVSTLQSDDYSDISSLAVCRDHIFASQKHGITKFFQDDIYHWRGHQGSILSSQILCKGCTKNPYTRLITGGNDGSLVLWNITDLVNSSQESIHSHENWETDRRNSWSATTFLDNDHMLHSLSSLVQFQTVSRKADTRQLLEGRRCATFFQQLLFKLGAKHCDLLPVKNGGNPIIYSVFSGNSKSTVERKRIVWYGHYDVVAADMEDWKTDPFKLTCEDGFLKGRGVSDNKAPLLAAMYAVAQLVHNGELDHDIVFIIEGQEENGSAGFKEALEENRHRFNEKIDWVILSNSYWLDENIPCLNYGLRGMVNLKVSVTSDEPNRHSGFDGGVHREPTADLINIISKLQKDDGSILIPGYYDNIKSLSDKELSQLNEIVERAHLHESVTVESLIAKWTRPSLSVTTMTVSGPGEPTVIPQSASVDISIRLVPGQDVDKIKESLQNYLHSCFSKLKTKNHLSIKILNEAEAWLGDPSNTAYQVIREEVAKEWGVEPLMVREGGSIPSVRYLEKTLEAPVIQIPCGQSSDKAHLPNEQLRMKNWYRLRSILVRTFNRL</sequence>
<dbReference type="InterPro" id="IPR002933">
    <property type="entry name" value="Peptidase_M20"/>
</dbReference>
<dbReference type="InterPro" id="IPR015943">
    <property type="entry name" value="WD40/YVTN_repeat-like_dom_sf"/>
</dbReference>
<dbReference type="InterPro" id="IPR036322">
    <property type="entry name" value="WD40_repeat_dom_sf"/>
</dbReference>
<dbReference type="EMBL" id="CP015058">
    <property type="protein sequence ID" value="QGN16467.1"/>
    <property type="molecule type" value="Genomic_DNA"/>
</dbReference>
<dbReference type="InterPro" id="IPR011650">
    <property type="entry name" value="Peptidase_M20_dimer"/>
</dbReference>
<dbReference type="PANTHER" id="PTHR43270:SF8">
    <property type="entry name" value="DI- AND TRIPEPTIDASE DUG2-RELATED"/>
    <property type="match status" value="1"/>
</dbReference>
<dbReference type="SMART" id="SM00320">
    <property type="entry name" value="WD40"/>
    <property type="match status" value="5"/>
</dbReference>
<dbReference type="Pfam" id="PF07687">
    <property type="entry name" value="M20_dimer"/>
    <property type="match status" value="1"/>
</dbReference>
<keyword evidence="2" id="KW-0645">Protease</keyword>
<feature type="domain" description="Peptidase M20 dimerisation" evidence="6">
    <location>
        <begin position="619"/>
        <end position="760"/>
    </location>
</feature>
<evidence type="ECO:0000259" key="6">
    <source>
        <dbReference type="Pfam" id="PF07687"/>
    </source>
</evidence>
<dbReference type="Pfam" id="PF01546">
    <property type="entry name" value="Peptidase_M20"/>
    <property type="match status" value="1"/>
</dbReference>
<keyword evidence="3" id="KW-0479">Metal-binding</keyword>
<proteinExistence type="inferred from homology"/>
<dbReference type="SUPFAM" id="SSF50978">
    <property type="entry name" value="WD40 repeat-like"/>
    <property type="match status" value="1"/>
</dbReference>
<keyword evidence="5" id="KW-0853">WD repeat</keyword>
<dbReference type="PANTHER" id="PTHR43270">
    <property type="entry name" value="BETA-ALA-HIS DIPEPTIDASE"/>
    <property type="match status" value="1"/>
</dbReference>
<keyword evidence="8" id="KW-1185">Reference proteome</keyword>
<dbReference type="PROSITE" id="PS50082">
    <property type="entry name" value="WD_REPEATS_2"/>
    <property type="match status" value="2"/>
</dbReference>
<name>A0ABX6EXF8_KLUMA</name>
<dbReference type="Pfam" id="PF00400">
    <property type="entry name" value="WD40"/>
    <property type="match status" value="1"/>
</dbReference>
<protein>
    <submittedName>
        <fullName evidence="7">Di-and tripeptidase DUG2</fullName>
    </submittedName>
</protein>
<evidence type="ECO:0000313" key="7">
    <source>
        <dbReference type="EMBL" id="QGN16467.1"/>
    </source>
</evidence>
<dbReference type="Gene3D" id="3.40.630.10">
    <property type="entry name" value="Zn peptidases"/>
    <property type="match status" value="1"/>
</dbReference>